<gene>
    <name evidence="2" type="ORF">B0T26DRAFT_688151</name>
</gene>
<evidence type="ECO:0000313" key="3">
    <source>
        <dbReference type="Proteomes" id="UP001172101"/>
    </source>
</evidence>
<organism evidence="2 3">
    <name type="scientific">Lasiosphaeria miniovina</name>
    <dbReference type="NCBI Taxonomy" id="1954250"/>
    <lineage>
        <taxon>Eukaryota</taxon>
        <taxon>Fungi</taxon>
        <taxon>Dikarya</taxon>
        <taxon>Ascomycota</taxon>
        <taxon>Pezizomycotina</taxon>
        <taxon>Sordariomycetes</taxon>
        <taxon>Sordariomycetidae</taxon>
        <taxon>Sordariales</taxon>
        <taxon>Lasiosphaeriaceae</taxon>
        <taxon>Lasiosphaeria</taxon>
    </lineage>
</organism>
<dbReference type="AlphaFoldDB" id="A0AA40BHH5"/>
<dbReference type="Proteomes" id="UP001172101">
    <property type="component" value="Unassembled WGS sequence"/>
</dbReference>
<evidence type="ECO:0000313" key="2">
    <source>
        <dbReference type="EMBL" id="KAK0734334.1"/>
    </source>
</evidence>
<dbReference type="RefSeq" id="XP_060303211.1">
    <property type="nucleotide sequence ID" value="XM_060440963.1"/>
</dbReference>
<evidence type="ECO:0000256" key="1">
    <source>
        <dbReference type="SAM" id="Phobius"/>
    </source>
</evidence>
<keyword evidence="1" id="KW-1133">Transmembrane helix</keyword>
<dbReference type="GeneID" id="85324233"/>
<keyword evidence="1" id="KW-0472">Membrane</keyword>
<dbReference type="EMBL" id="JAUIRO010000001">
    <property type="protein sequence ID" value="KAK0734334.1"/>
    <property type="molecule type" value="Genomic_DNA"/>
</dbReference>
<feature type="transmembrane region" description="Helical" evidence="1">
    <location>
        <begin position="84"/>
        <end position="103"/>
    </location>
</feature>
<feature type="transmembrane region" description="Helical" evidence="1">
    <location>
        <begin position="6"/>
        <end position="23"/>
    </location>
</feature>
<protein>
    <submittedName>
        <fullName evidence="2">Uncharacterized protein</fullName>
    </submittedName>
</protein>
<keyword evidence="1" id="KW-0812">Transmembrane</keyword>
<keyword evidence="3" id="KW-1185">Reference proteome</keyword>
<comment type="caution">
    <text evidence="2">The sequence shown here is derived from an EMBL/GenBank/DDBJ whole genome shotgun (WGS) entry which is preliminary data.</text>
</comment>
<name>A0AA40BHH5_9PEZI</name>
<proteinExistence type="predicted"/>
<reference evidence="2" key="1">
    <citation type="submission" date="2023-06" db="EMBL/GenBank/DDBJ databases">
        <title>Genome-scale phylogeny and comparative genomics of the fungal order Sordariales.</title>
        <authorList>
            <consortium name="Lawrence Berkeley National Laboratory"/>
            <person name="Hensen N."/>
            <person name="Bonometti L."/>
            <person name="Westerberg I."/>
            <person name="Brannstrom I.O."/>
            <person name="Guillou S."/>
            <person name="Cros-Aarteil S."/>
            <person name="Calhoun S."/>
            <person name="Haridas S."/>
            <person name="Kuo A."/>
            <person name="Mondo S."/>
            <person name="Pangilinan J."/>
            <person name="Riley R."/>
            <person name="LaButti K."/>
            <person name="Andreopoulos B."/>
            <person name="Lipzen A."/>
            <person name="Chen C."/>
            <person name="Yanf M."/>
            <person name="Daum C."/>
            <person name="Ng V."/>
            <person name="Clum A."/>
            <person name="Steindorff A."/>
            <person name="Ohm R."/>
            <person name="Martin F."/>
            <person name="Silar P."/>
            <person name="Natvig D."/>
            <person name="Lalanne C."/>
            <person name="Gautier V."/>
            <person name="Ament-velasquez S.L."/>
            <person name="Kruys A."/>
            <person name="Hutchinson M.I."/>
            <person name="Powell A.J."/>
            <person name="Barry K."/>
            <person name="Miller A.N."/>
            <person name="Grigoriev I.V."/>
            <person name="Debuchy R."/>
            <person name="Gladieux P."/>
            <person name="Thoren M.H."/>
            <person name="Johannesson H."/>
        </authorList>
    </citation>
    <scope>NUCLEOTIDE SEQUENCE</scope>
    <source>
        <strain evidence="2">SMH2392-1A</strain>
    </source>
</reference>
<accession>A0AA40BHH5</accession>
<sequence length="106" mass="12127">MYSVVHLLGFCPIASLLGVNVWMKLELQLSAEHLVTCLLHKWRALSVLSARASRTVQRQSEYNCDTFCRHGYLTYRRQTRAVQYFYVTTLAFTLSTGAMLLGMESC</sequence>